<dbReference type="Pfam" id="PF00535">
    <property type="entry name" value="Glycos_transf_2"/>
    <property type="match status" value="1"/>
</dbReference>
<evidence type="ECO:0000313" key="2">
    <source>
        <dbReference type="EMBL" id="SEF98678.1"/>
    </source>
</evidence>
<proteinExistence type="predicted"/>
<feature type="domain" description="Glycosyltransferase 2-like" evidence="1">
    <location>
        <begin position="4"/>
        <end position="106"/>
    </location>
</feature>
<dbReference type="PANTHER" id="PTHR43685:SF2">
    <property type="entry name" value="GLYCOSYLTRANSFERASE 2-LIKE DOMAIN-CONTAINING PROTEIN"/>
    <property type="match status" value="1"/>
</dbReference>
<dbReference type="Gene3D" id="3.90.550.10">
    <property type="entry name" value="Spore Coat Polysaccharide Biosynthesis Protein SpsA, Chain A"/>
    <property type="match status" value="1"/>
</dbReference>
<sequence length="249" mass="28702">MTFSIITITYNASRWLERTILSVLSQSFPNIEYIIIDGASTDGTVDIIKRYESGIAHWISEPDKGLYDAMNKGLQKATGDYVWFLNAGDTLYTSDIVQQVVIAISKRKRLPDVIYGETAIVDAAGKLLGMRRLNAPRKLTWKSFRKGMLVCHQSFISKREIAPLYNTNYRLVADFDWCIRCLKEARGVYNTHLILSNFLEEGMSSVQRKASLKERYEVMCKYYGTLPTILMHGWFAVRFYFAKWFKGRV</sequence>
<reference evidence="2 3" key="1">
    <citation type="submission" date="2016-10" db="EMBL/GenBank/DDBJ databases">
        <authorList>
            <person name="Varghese N."/>
            <person name="Submissions S."/>
        </authorList>
    </citation>
    <scope>NUCLEOTIDE SEQUENCE [LARGE SCALE GENOMIC DNA]</scope>
    <source>
        <strain evidence="2 3">DSM 29073</strain>
    </source>
</reference>
<comment type="caution">
    <text evidence="2">The sequence shown here is derived from an EMBL/GenBank/DDBJ whole genome shotgun (WGS) entry which is preliminary data.</text>
</comment>
<dbReference type="EMBL" id="FNVS01000011">
    <property type="protein sequence ID" value="SEF98678.1"/>
    <property type="molecule type" value="Genomic_DNA"/>
</dbReference>
<gene>
    <name evidence="2" type="ORF">SAMN05444001_11143</name>
</gene>
<name>A0A8G2BX30_9BACT</name>
<evidence type="ECO:0000313" key="3">
    <source>
        <dbReference type="Proteomes" id="UP000236725"/>
    </source>
</evidence>
<dbReference type="GO" id="GO:0016740">
    <property type="term" value="F:transferase activity"/>
    <property type="evidence" value="ECO:0007669"/>
    <property type="project" value="UniProtKB-KW"/>
</dbReference>
<protein>
    <submittedName>
        <fullName evidence="2">Glycosyl transferase family 2</fullName>
    </submittedName>
</protein>
<dbReference type="PANTHER" id="PTHR43685">
    <property type="entry name" value="GLYCOSYLTRANSFERASE"/>
    <property type="match status" value="1"/>
</dbReference>
<keyword evidence="3" id="KW-1185">Reference proteome</keyword>
<dbReference type="AlphaFoldDB" id="A0A8G2BX30"/>
<dbReference type="InterPro" id="IPR029044">
    <property type="entry name" value="Nucleotide-diphossugar_trans"/>
</dbReference>
<accession>A0A8G2BX30</accession>
<keyword evidence="2" id="KW-0808">Transferase</keyword>
<organism evidence="2 3">
    <name type="scientific">Parabacteroides chinchillae</name>
    <dbReference type="NCBI Taxonomy" id="871327"/>
    <lineage>
        <taxon>Bacteria</taxon>
        <taxon>Pseudomonadati</taxon>
        <taxon>Bacteroidota</taxon>
        <taxon>Bacteroidia</taxon>
        <taxon>Bacteroidales</taxon>
        <taxon>Tannerellaceae</taxon>
        <taxon>Parabacteroides</taxon>
    </lineage>
</organism>
<dbReference type="Proteomes" id="UP000236725">
    <property type="component" value="Unassembled WGS sequence"/>
</dbReference>
<dbReference type="RefSeq" id="WP_103983623.1">
    <property type="nucleotide sequence ID" value="NZ_FNVS01000011.1"/>
</dbReference>
<dbReference type="SUPFAM" id="SSF53448">
    <property type="entry name" value="Nucleotide-diphospho-sugar transferases"/>
    <property type="match status" value="1"/>
</dbReference>
<dbReference type="InterPro" id="IPR050834">
    <property type="entry name" value="Glycosyltransf_2"/>
</dbReference>
<dbReference type="InterPro" id="IPR001173">
    <property type="entry name" value="Glyco_trans_2-like"/>
</dbReference>
<dbReference type="CDD" id="cd06433">
    <property type="entry name" value="GT_2_WfgS_like"/>
    <property type="match status" value="1"/>
</dbReference>
<evidence type="ECO:0000259" key="1">
    <source>
        <dbReference type="Pfam" id="PF00535"/>
    </source>
</evidence>